<dbReference type="NCBIfam" id="TIGR00464">
    <property type="entry name" value="gltX_bact"/>
    <property type="match status" value="1"/>
</dbReference>
<dbReference type="Pfam" id="PF19269">
    <property type="entry name" value="Anticodon_2"/>
    <property type="match status" value="1"/>
</dbReference>
<dbReference type="GO" id="GO:0008270">
    <property type="term" value="F:zinc ion binding"/>
    <property type="evidence" value="ECO:0007669"/>
    <property type="project" value="InterPro"/>
</dbReference>
<evidence type="ECO:0000256" key="4">
    <source>
        <dbReference type="ARBA" id="ARBA00022840"/>
    </source>
</evidence>
<keyword evidence="6 7" id="KW-0030">Aminoacyl-tRNA synthetase</keyword>
<dbReference type="InterPro" id="IPR001412">
    <property type="entry name" value="aa-tRNA-synth_I_CS"/>
</dbReference>
<accession>G8C2T8</accession>
<dbReference type="GO" id="GO:0005829">
    <property type="term" value="C:cytosol"/>
    <property type="evidence" value="ECO:0007669"/>
    <property type="project" value="TreeGrafter"/>
</dbReference>
<evidence type="ECO:0000313" key="10">
    <source>
        <dbReference type="EMBL" id="CCE66636.1"/>
    </source>
</evidence>
<comment type="catalytic activity">
    <reaction evidence="7">
        <text>tRNA(Glu) + L-glutamate + ATP = L-glutamyl-tRNA(Glu) + AMP + diphosphate</text>
        <dbReference type="Rhea" id="RHEA:23540"/>
        <dbReference type="Rhea" id="RHEA-COMP:9663"/>
        <dbReference type="Rhea" id="RHEA-COMP:9680"/>
        <dbReference type="ChEBI" id="CHEBI:29985"/>
        <dbReference type="ChEBI" id="CHEBI:30616"/>
        <dbReference type="ChEBI" id="CHEBI:33019"/>
        <dbReference type="ChEBI" id="CHEBI:78442"/>
        <dbReference type="ChEBI" id="CHEBI:78520"/>
        <dbReference type="ChEBI" id="CHEBI:456215"/>
        <dbReference type="EC" id="6.1.1.17"/>
    </reaction>
</comment>
<dbReference type="PANTHER" id="PTHR43311:SF2">
    <property type="entry name" value="GLUTAMATE--TRNA LIGASE, MITOCHONDRIAL-RELATED"/>
    <property type="match status" value="1"/>
</dbReference>
<reference evidence="10" key="2">
    <citation type="submission" date="2011-11" db="EMBL/GenBank/DDBJ databases">
        <authorList>
            <person name="Barker E."/>
        </authorList>
    </citation>
    <scope>NUCLEOTIDE SEQUENCE</scope>
    <source>
        <strain evidence="10">Birmingham 1</strain>
    </source>
</reference>
<feature type="short sequence motif" description="'HIGH' region" evidence="7">
    <location>
        <begin position="17"/>
        <end position="27"/>
    </location>
</feature>
<dbReference type="GO" id="GO:0000049">
    <property type="term" value="F:tRNA binding"/>
    <property type="evidence" value="ECO:0007669"/>
    <property type="project" value="InterPro"/>
</dbReference>
<gene>
    <name evidence="7 10" type="primary">gltX</name>
    <name evidence="10" type="ORF">MHM_01180</name>
</gene>
<feature type="domain" description="Aminoacyl-tRNA synthetase class I anticodon-binding" evidence="9">
    <location>
        <begin position="362"/>
        <end position="483"/>
    </location>
</feature>
<protein>
    <recommendedName>
        <fullName evidence="7">Glutamate--tRNA ligase</fullName>
        <ecNumber evidence="7">6.1.1.17</ecNumber>
    </recommendedName>
    <alternativeName>
        <fullName evidence="7">Glutamyl-tRNA synthetase</fullName>
        <shortName evidence="7">GluRS</shortName>
    </alternativeName>
</protein>
<evidence type="ECO:0000256" key="7">
    <source>
        <dbReference type="HAMAP-Rule" id="MF_00022"/>
    </source>
</evidence>
<dbReference type="GO" id="GO:0004818">
    <property type="term" value="F:glutamate-tRNA ligase activity"/>
    <property type="evidence" value="ECO:0007669"/>
    <property type="project" value="UniProtKB-UniRule"/>
</dbReference>
<keyword evidence="7" id="KW-0963">Cytoplasm</keyword>
<dbReference type="KEGG" id="mhb:MHM_01180"/>
<dbReference type="InterPro" id="IPR045462">
    <property type="entry name" value="aa-tRNA-synth_I_cd-bd"/>
</dbReference>
<dbReference type="OrthoDB" id="9807503at2"/>
<comment type="function">
    <text evidence="7">Catalyzes the attachment of glutamate to tRNA(Glu) in a two-step reaction: glutamate is first activated by ATP to form Glu-AMP and then transferred to the acceptor end of tRNA(Glu).</text>
</comment>
<dbReference type="InterPro" id="IPR014729">
    <property type="entry name" value="Rossmann-like_a/b/a_fold"/>
</dbReference>
<dbReference type="SUPFAM" id="SSF48163">
    <property type="entry name" value="An anticodon-binding domain of class I aminoacyl-tRNA synthetases"/>
    <property type="match status" value="1"/>
</dbReference>
<dbReference type="PROSITE" id="PS00178">
    <property type="entry name" value="AA_TRNA_LIGASE_I"/>
    <property type="match status" value="1"/>
</dbReference>
<dbReference type="PRINTS" id="PR00987">
    <property type="entry name" value="TRNASYNTHGLU"/>
</dbReference>
<comment type="caution">
    <text evidence="7">Lacks conserved residue(s) required for the propagation of feature annotation.</text>
</comment>
<keyword evidence="5 7" id="KW-0648">Protein biosynthesis</keyword>
<dbReference type="InterPro" id="IPR000924">
    <property type="entry name" value="Glu/Gln-tRNA-synth"/>
</dbReference>
<dbReference type="InterPro" id="IPR020751">
    <property type="entry name" value="aa-tRNA-synth_I_codon-bd_sub2"/>
</dbReference>
<dbReference type="EC" id="6.1.1.17" evidence="7"/>
<keyword evidence="2 7" id="KW-0436">Ligase</keyword>
<dbReference type="PANTHER" id="PTHR43311">
    <property type="entry name" value="GLUTAMATE--TRNA LIGASE"/>
    <property type="match status" value="1"/>
</dbReference>
<feature type="binding site" evidence="7">
    <location>
        <position position="257"/>
    </location>
    <ligand>
        <name>ATP</name>
        <dbReference type="ChEBI" id="CHEBI:30616"/>
    </ligand>
</feature>
<dbReference type="Pfam" id="PF00749">
    <property type="entry name" value="tRNA-synt_1c"/>
    <property type="match status" value="1"/>
</dbReference>
<dbReference type="Gene3D" id="1.10.10.350">
    <property type="match status" value="1"/>
</dbReference>
<dbReference type="InterPro" id="IPR049940">
    <property type="entry name" value="GluQ/Sye"/>
</dbReference>
<sequence>MENTVTPSRKVRTRFAPSPTGALHIGGLRTALINYLYAKQYNGEFILRIEDTDSARNQNSQIKEILDDLESLSLIPDESFICPGEYGPYLQSQRMDRYRERMVELLKKKKVYRCFCSPKDSDSSQREEYLYSGKCRKLSEAEVKEKLTAKAPFCIRLEVDNSKTYEWNDYVRGRMSVPASSMGDIILMRSSGAPTYNFAVTVDDYEMKITDVFRGEEHLSNTPYQLALYEAFGWQESIPNYGHLSVILGASGKKISKRDADSEKYFVTYFLDKGFYPEALLNYLLILGWTEGEREFFTLRESIESFSTAQLSGAPSSFDYRKLEWMSQSYLNQLELLQYLNFSLPFFRGEYEEFTLKPSKRREFAICFRSRVKYASFLDDLATQFYAEEYLTAEVIKELKSFSNITTILRETLKELQGDALNRFEEFELRLTLKKLLSKLAVPPPTFYQSLRLSLIGEKEGLPLHSVIYLLGLQRATCRLERVLDLFPPKDSS</sequence>
<evidence type="ECO:0000256" key="5">
    <source>
        <dbReference type="ARBA" id="ARBA00022917"/>
    </source>
</evidence>
<name>G8C2T8_9MOLU</name>
<evidence type="ECO:0000256" key="3">
    <source>
        <dbReference type="ARBA" id="ARBA00022741"/>
    </source>
</evidence>
<dbReference type="Gene3D" id="3.40.50.620">
    <property type="entry name" value="HUPs"/>
    <property type="match status" value="1"/>
</dbReference>
<evidence type="ECO:0000256" key="1">
    <source>
        <dbReference type="ARBA" id="ARBA00007894"/>
    </source>
</evidence>
<proteinExistence type="inferred from homology"/>
<keyword evidence="4 7" id="KW-0067">ATP-binding</keyword>
<dbReference type="GO" id="GO:0006424">
    <property type="term" value="P:glutamyl-tRNA aminoacylation"/>
    <property type="evidence" value="ECO:0007669"/>
    <property type="project" value="UniProtKB-UniRule"/>
</dbReference>
<dbReference type="HOGENOM" id="CLU_015768_6_3_14"/>
<dbReference type="AlphaFoldDB" id="G8C2T8"/>
<dbReference type="InterPro" id="IPR020058">
    <property type="entry name" value="Glu/Gln-tRNA-synth_Ib_cat-dom"/>
</dbReference>
<organism evidence="10">
    <name type="scientific">Candidatus Mycoplasma haematominutum 'Birmingham 1'</name>
    <dbReference type="NCBI Taxonomy" id="1116213"/>
    <lineage>
        <taxon>Bacteria</taxon>
        <taxon>Bacillati</taxon>
        <taxon>Mycoplasmatota</taxon>
        <taxon>Mollicutes</taxon>
        <taxon>Mycoplasmataceae</taxon>
        <taxon>Mycoplasma</taxon>
    </lineage>
</organism>
<reference evidence="10" key="1">
    <citation type="submission" date="2011-11" db="EMBL/GenBank/DDBJ databases">
        <title>Complete genome sequence of Candidatus Mycoplasma haemominutum.</title>
        <authorList>
            <person name="Barker E.N."/>
            <person name="Darby A.C."/>
            <person name="Helps C.R."/>
            <person name="Peters I.R."/>
            <person name="Hughes M.A."/>
            <person name="Radford A.D."/>
            <person name="Novacco M."/>
            <person name="Boretti F."/>
            <person name="Hofmann-Lehmann R."/>
            <person name="Tasker S."/>
        </authorList>
    </citation>
    <scope>NUCLEOTIDE SEQUENCE</scope>
    <source>
        <strain evidence="10">Birmingham 1</strain>
    </source>
</reference>
<dbReference type="SUPFAM" id="SSF52374">
    <property type="entry name" value="Nucleotidylyl transferase"/>
    <property type="match status" value="1"/>
</dbReference>
<keyword evidence="3 7" id="KW-0547">Nucleotide-binding</keyword>
<evidence type="ECO:0000259" key="8">
    <source>
        <dbReference type="Pfam" id="PF00749"/>
    </source>
</evidence>
<feature type="domain" description="Glutamyl/glutaminyl-tRNA synthetase class Ib catalytic" evidence="8">
    <location>
        <begin position="10"/>
        <end position="325"/>
    </location>
</feature>
<evidence type="ECO:0000259" key="9">
    <source>
        <dbReference type="Pfam" id="PF19269"/>
    </source>
</evidence>
<dbReference type="InterPro" id="IPR033910">
    <property type="entry name" value="GluRS_core"/>
</dbReference>
<evidence type="ECO:0000256" key="6">
    <source>
        <dbReference type="ARBA" id="ARBA00023146"/>
    </source>
</evidence>
<dbReference type="InterPro" id="IPR004527">
    <property type="entry name" value="Glu-tRNA-ligase_bac/mito"/>
</dbReference>
<dbReference type="InterPro" id="IPR008925">
    <property type="entry name" value="aa_tRNA-synth_I_cd-bd_sf"/>
</dbReference>
<evidence type="ECO:0000256" key="2">
    <source>
        <dbReference type="ARBA" id="ARBA00022598"/>
    </source>
</evidence>
<dbReference type="CDD" id="cd00808">
    <property type="entry name" value="GluRS_core"/>
    <property type="match status" value="1"/>
</dbReference>
<dbReference type="PATRIC" id="fig|1116213.3.peg.128"/>
<dbReference type="RefSeq" id="WP_015511501.1">
    <property type="nucleotide sequence ID" value="NC_021007.1"/>
</dbReference>
<feature type="short sequence motif" description="'KMSKS' region" evidence="7">
    <location>
        <begin position="254"/>
        <end position="258"/>
    </location>
</feature>
<comment type="subcellular location">
    <subcellularLocation>
        <location evidence="7">Cytoplasm</location>
    </subcellularLocation>
</comment>
<dbReference type="EMBL" id="HE613254">
    <property type="protein sequence ID" value="CCE66636.1"/>
    <property type="molecule type" value="Genomic_DNA"/>
</dbReference>
<comment type="subunit">
    <text evidence="7">Monomer.</text>
</comment>
<dbReference type="GO" id="GO:0005524">
    <property type="term" value="F:ATP binding"/>
    <property type="evidence" value="ECO:0007669"/>
    <property type="project" value="UniProtKB-UniRule"/>
</dbReference>
<dbReference type="HAMAP" id="MF_00022">
    <property type="entry name" value="Glu_tRNA_synth_type1"/>
    <property type="match status" value="1"/>
</dbReference>
<comment type="similarity">
    <text evidence="1 7">Belongs to the class-I aminoacyl-tRNA synthetase family. Glutamate--tRNA ligase type 1 subfamily.</text>
</comment>